<evidence type="ECO:0000256" key="1">
    <source>
        <dbReference type="SAM" id="MobiDB-lite"/>
    </source>
</evidence>
<feature type="compositionally biased region" description="Basic and acidic residues" evidence="1">
    <location>
        <begin position="1"/>
        <end position="10"/>
    </location>
</feature>
<keyword evidence="3" id="KW-1185">Reference proteome</keyword>
<evidence type="ECO:0000313" key="2">
    <source>
        <dbReference type="EMBL" id="KAJ7206653.1"/>
    </source>
</evidence>
<dbReference type="EMBL" id="JARJCW010000039">
    <property type="protein sequence ID" value="KAJ7206653.1"/>
    <property type="molecule type" value="Genomic_DNA"/>
</dbReference>
<comment type="caution">
    <text evidence="2">The sequence shown here is derived from an EMBL/GenBank/DDBJ whole genome shotgun (WGS) entry which is preliminary data.</text>
</comment>
<feature type="compositionally biased region" description="Pro residues" evidence="1">
    <location>
        <begin position="15"/>
        <end position="25"/>
    </location>
</feature>
<gene>
    <name evidence="2" type="ORF">GGX14DRAFT_568199</name>
</gene>
<proteinExistence type="predicted"/>
<dbReference type="AlphaFoldDB" id="A0AAD6YD65"/>
<reference evidence="2" key="1">
    <citation type="submission" date="2023-03" db="EMBL/GenBank/DDBJ databases">
        <title>Massive genome expansion in bonnet fungi (Mycena s.s.) driven by repeated elements and novel gene families across ecological guilds.</title>
        <authorList>
            <consortium name="Lawrence Berkeley National Laboratory"/>
            <person name="Harder C.B."/>
            <person name="Miyauchi S."/>
            <person name="Viragh M."/>
            <person name="Kuo A."/>
            <person name="Thoen E."/>
            <person name="Andreopoulos B."/>
            <person name="Lu D."/>
            <person name="Skrede I."/>
            <person name="Drula E."/>
            <person name="Henrissat B."/>
            <person name="Morin E."/>
            <person name="Kohler A."/>
            <person name="Barry K."/>
            <person name="LaButti K."/>
            <person name="Morin E."/>
            <person name="Salamov A."/>
            <person name="Lipzen A."/>
            <person name="Mereny Z."/>
            <person name="Hegedus B."/>
            <person name="Baldrian P."/>
            <person name="Stursova M."/>
            <person name="Weitz H."/>
            <person name="Taylor A."/>
            <person name="Grigoriev I.V."/>
            <person name="Nagy L.G."/>
            <person name="Martin F."/>
            <person name="Kauserud H."/>
        </authorList>
    </citation>
    <scope>NUCLEOTIDE SEQUENCE</scope>
    <source>
        <strain evidence="2">9144</strain>
    </source>
</reference>
<protein>
    <submittedName>
        <fullName evidence="2">Uncharacterized protein</fullName>
    </submittedName>
</protein>
<accession>A0AAD6YD65</accession>
<evidence type="ECO:0000313" key="3">
    <source>
        <dbReference type="Proteomes" id="UP001219525"/>
    </source>
</evidence>
<feature type="compositionally biased region" description="Pro residues" evidence="1">
    <location>
        <begin position="114"/>
        <end position="128"/>
    </location>
</feature>
<sequence length="254" mass="27107">MRPCDSERSRRPAYARPPAPTPAPRIAPLGPRAPAHGLSPVGLRFPAASRCPLPAFHFPLPAARCPARRPPPVSHQYTRLVVTPADLNIIIWLHSRLALPRFPAASRVPLPASRLPPPASRLPPPASRLPPLALPRRGCPVPARPPASRPPALSALHTACPQCAAPPVARLISRIITCQLAPPRRPPAGPASLLVRAPARCTRPPAPPSVARVSSAVDPCMEPRPASSHQASSVLLSPWCVPPSMWCMHTKTPF</sequence>
<organism evidence="2 3">
    <name type="scientific">Mycena pura</name>
    <dbReference type="NCBI Taxonomy" id="153505"/>
    <lineage>
        <taxon>Eukaryota</taxon>
        <taxon>Fungi</taxon>
        <taxon>Dikarya</taxon>
        <taxon>Basidiomycota</taxon>
        <taxon>Agaricomycotina</taxon>
        <taxon>Agaricomycetes</taxon>
        <taxon>Agaricomycetidae</taxon>
        <taxon>Agaricales</taxon>
        <taxon>Marasmiineae</taxon>
        <taxon>Mycenaceae</taxon>
        <taxon>Mycena</taxon>
    </lineage>
</organism>
<name>A0AAD6YD65_9AGAR</name>
<feature type="region of interest" description="Disordered" evidence="1">
    <location>
        <begin position="1"/>
        <end position="33"/>
    </location>
</feature>
<feature type="region of interest" description="Disordered" evidence="1">
    <location>
        <begin position="114"/>
        <end position="133"/>
    </location>
</feature>
<dbReference type="Proteomes" id="UP001219525">
    <property type="component" value="Unassembled WGS sequence"/>
</dbReference>